<protein>
    <submittedName>
        <fullName evidence="1">Cytidylate kinase</fullName>
        <ecNumber evidence="1">2.7.4.25</ecNumber>
    </submittedName>
</protein>
<comment type="caution">
    <text evidence="1">The sequence shown here is derived from an EMBL/GenBank/DDBJ whole genome shotgun (WGS) entry which is preliminary data.</text>
</comment>
<sequence>MNQTMPESEINLALTGWPGVGTSTLTLLLAHILQKQYIYIGSVFRAINNHLKETSSVGLTPEFEATIQPMIGRTMDNYVDHVLLNEKGIILESDLAAFRIGKNPKVYSIFIKANLEARKDREKADGRVGVETSIEDRDASLKREYIKLWDTNIFDEELIAKKYNLIIDNSNLSVAEEVYAILERYCSLPQNKGILNYDSLVLRAKNILRKYHKKTKAKIKEDLDKADLSYTETEIMTDIAKTFPEDIQSFPKEVQNLFLGLTDRIA</sequence>
<dbReference type="Proteomes" id="UP000070449">
    <property type="component" value="Unassembled WGS sequence"/>
</dbReference>
<dbReference type="InterPro" id="IPR027417">
    <property type="entry name" value="P-loop_NTPase"/>
</dbReference>
<dbReference type="STRING" id="1617427.UZ20_WS6002000020"/>
<evidence type="ECO:0000313" key="2">
    <source>
        <dbReference type="Proteomes" id="UP000070449"/>
    </source>
</evidence>
<keyword evidence="1" id="KW-0808">Transferase</keyword>
<dbReference type="GO" id="GO:0016301">
    <property type="term" value="F:kinase activity"/>
    <property type="evidence" value="ECO:0007669"/>
    <property type="project" value="UniProtKB-KW"/>
</dbReference>
<dbReference type="AlphaFoldDB" id="A0A136KLV7"/>
<keyword evidence="1" id="KW-0418">Kinase</keyword>
<reference evidence="1 2" key="1">
    <citation type="submission" date="2015-02" db="EMBL/GenBank/DDBJ databases">
        <title>Improved understanding of the partial-nitritation anammox process through 23 genomes representing the majority of the microbial community.</title>
        <authorList>
            <person name="Speth D.R."/>
            <person name="In T Zandt M."/>
            <person name="Guerrero Cruz S."/>
            <person name="Jetten M.S."/>
            <person name="Dutilh B.E."/>
        </authorList>
    </citation>
    <scope>NUCLEOTIDE SEQUENCE [LARGE SCALE GENOMIC DNA]</scope>
    <source>
        <strain evidence="1">OLB21</strain>
    </source>
</reference>
<organism evidence="1 2">
    <name type="scientific">candidate division WS6 bacterium OLB21</name>
    <dbReference type="NCBI Taxonomy" id="1617427"/>
    <lineage>
        <taxon>Bacteria</taxon>
        <taxon>Candidatus Dojkabacteria</taxon>
    </lineage>
</organism>
<gene>
    <name evidence="1" type="primary">cmk</name>
    <name evidence="1" type="ORF">UZ20_WS6002000020</name>
</gene>
<evidence type="ECO:0000313" key="1">
    <source>
        <dbReference type="EMBL" id="KXK10263.1"/>
    </source>
</evidence>
<proteinExistence type="predicted"/>
<dbReference type="EMBL" id="JYPD01000006">
    <property type="protein sequence ID" value="KXK10263.1"/>
    <property type="molecule type" value="Genomic_DNA"/>
</dbReference>
<accession>A0A136KLV7</accession>
<dbReference type="EC" id="2.7.4.25" evidence="1"/>
<dbReference type="SUPFAM" id="SSF52540">
    <property type="entry name" value="P-loop containing nucleoside triphosphate hydrolases"/>
    <property type="match status" value="1"/>
</dbReference>
<dbReference type="Gene3D" id="3.40.50.300">
    <property type="entry name" value="P-loop containing nucleotide triphosphate hydrolases"/>
    <property type="match status" value="1"/>
</dbReference>
<name>A0A136KLV7_9BACT</name>